<evidence type="ECO:0000313" key="1">
    <source>
        <dbReference type="EMBL" id="JAH55608.1"/>
    </source>
</evidence>
<name>A0A0E9TS87_ANGAN</name>
<reference evidence="1" key="1">
    <citation type="submission" date="2014-11" db="EMBL/GenBank/DDBJ databases">
        <authorList>
            <person name="Amaro Gonzalez C."/>
        </authorList>
    </citation>
    <scope>NUCLEOTIDE SEQUENCE</scope>
</reference>
<protein>
    <submittedName>
        <fullName evidence="1">Uncharacterized protein</fullName>
    </submittedName>
</protein>
<dbReference type="EMBL" id="GBXM01052969">
    <property type="protein sequence ID" value="JAH55608.1"/>
    <property type="molecule type" value="Transcribed_RNA"/>
</dbReference>
<reference evidence="1" key="2">
    <citation type="journal article" date="2015" name="Fish Shellfish Immunol.">
        <title>Early steps in the European eel (Anguilla anguilla)-Vibrio vulnificus interaction in the gills: Role of the RtxA13 toxin.</title>
        <authorList>
            <person name="Callol A."/>
            <person name="Pajuelo D."/>
            <person name="Ebbesson L."/>
            <person name="Teles M."/>
            <person name="MacKenzie S."/>
            <person name="Amaro C."/>
        </authorList>
    </citation>
    <scope>NUCLEOTIDE SEQUENCE</scope>
</reference>
<sequence>MTSVAVNLNMLWVGLSLAGLLYILAGLVGGDIGGSPPGAPDGSAIAISKSKIKYNMFYNHISVSAYFTRMHF</sequence>
<accession>A0A0E9TS87</accession>
<proteinExistence type="predicted"/>
<dbReference type="AlphaFoldDB" id="A0A0E9TS87"/>
<organism evidence="1">
    <name type="scientific">Anguilla anguilla</name>
    <name type="common">European freshwater eel</name>
    <name type="synonym">Muraena anguilla</name>
    <dbReference type="NCBI Taxonomy" id="7936"/>
    <lineage>
        <taxon>Eukaryota</taxon>
        <taxon>Metazoa</taxon>
        <taxon>Chordata</taxon>
        <taxon>Craniata</taxon>
        <taxon>Vertebrata</taxon>
        <taxon>Euteleostomi</taxon>
        <taxon>Actinopterygii</taxon>
        <taxon>Neopterygii</taxon>
        <taxon>Teleostei</taxon>
        <taxon>Anguilliformes</taxon>
        <taxon>Anguillidae</taxon>
        <taxon>Anguilla</taxon>
    </lineage>
</organism>